<dbReference type="Gene3D" id="3.40.50.150">
    <property type="entry name" value="Vaccinia Virus protein VP39"/>
    <property type="match status" value="2"/>
</dbReference>
<feature type="domain" description="Methyltransferase type 11" evidence="4">
    <location>
        <begin position="53"/>
        <end position="158"/>
    </location>
</feature>
<dbReference type="PANTHER" id="PTHR12176:SF59">
    <property type="entry name" value="METHYLTRANSFERASE DOMAIN-CONTAINING PROTEIN-RELATED"/>
    <property type="match status" value="1"/>
</dbReference>
<keyword evidence="2" id="KW-0489">Methyltransferase</keyword>
<reference evidence="6" key="1">
    <citation type="submission" date="2022-11" db="UniProtKB">
        <authorList>
            <consortium name="WormBaseParasite"/>
        </authorList>
    </citation>
    <scope>IDENTIFICATION</scope>
</reference>
<dbReference type="GO" id="GO:0032259">
    <property type="term" value="P:methylation"/>
    <property type="evidence" value="ECO:0007669"/>
    <property type="project" value="UniProtKB-KW"/>
</dbReference>
<evidence type="ECO:0000256" key="3">
    <source>
        <dbReference type="ARBA" id="ARBA00022679"/>
    </source>
</evidence>
<dbReference type="InterPro" id="IPR051419">
    <property type="entry name" value="Lys/N-term_MeTrsfase_sf"/>
</dbReference>
<accession>A0A914W0Y5</accession>
<evidence type="ECO:0000259" key="4">
    <source>
        <dbReference type="Pfam" id="PF08241"/>
    </source>
</evidence>
<dbReference type="InterPro" id="IPR013216">
    <property type="entry name" value="Methyltransf_11"/>
</dbReference>
<evidence type="ECO:0000256" key="1">
    <source>
        <dbReference type="ARBA" id="ARBA00008361"/>
    </source>
</evidence>
<dbReference type="Pfam" id="PF08241">
    <property type="entry name" value="Methyltransf_11"/>
    <property type="match status" value="1"/>
</dbReference>
<dbReference type="CDD" id="cd02440">
    <property type="entry name" value="AdoMet_MTases"/>
    <property type="match status" value="2"/>
</dbReference>
<dbReference type="GO" id="GO:0008757">
    <property type="term" value="F:S-adenosylmethionine-dependent methyltransferase activity"/>
    <property type="evidence" value="ECO:0007669"/>
    <property type="project" value="InterPro"/>
</dbReference>
<protein>
    <submittedName>
        <fullName evidence="6">Methyltransferase type 11 domain-containing protein</fullName>
    </submittedName>
</protein>
<dbReference type="PANTHER" id="PTHR12176">
    <property type="entry name" value="SAM-DEPENDENT METHYLTRANSFERASE SUPERFAMILY PROTEIN"/>
    <property type="match status" value="1"/>
</dbReference>
<sequence>MALLPRSNTEFADPNYWRSFFEKRQTPFEWYGDFNQIGSSLERYLKPQDAIIQIGCGNSLLAEQLYDNGYRRVTSIDTDQGVIDKQRSRNANNRPELLFERADASRLTYEAGTFSAVLDKGTLDALFPPDADDATRSTVKSMFSEVQRVLSPGGRYIVVTLAQEHILQEWLSYFSETHEFILRIHKCAKCDDGFVMPVFLLVATRLKAPMPGQPILELSLADAANKAKRMSSVDELVENVRAAQEYNWFCHMCSEKLSSEASITINGPDGRPRYLISICDDPELKSVYLYAMFIVPVGREAEWLFCTAKGRQILRKTCNRHRLAVVRLYRNQEYESLDLIKDELNSIALDLAPGKSKGQKIEFLSLGEVDVKKTLAGGKSAVNGDWTVENVQVRTNLYRRLVFLSSQNLVQSEALLKKVKGKHVVDLDTLTCDHHEAMLSALGLLGDRFAADAPLRLAVVGLGGGSLASFLHRKLPRASVVGVELDPEVVTIAAKWFDCPVDDSRMTVVVGDGVKFLADAVKGDLFDVVFVDVAGAMHDDGLSCPPAVFITDECLRHMRDSLTPTGCLALNLVTRDEEISASVRSKLAQVFPTVLRHSSEQEVNEVLLCPKWSIESNEPRKRAKSLPSGDKWLKTMGDNLNNLRIC</sequence>
<evidence type="ECO:0000313" key="5">
    <source>
        <dbReference type="Proteomes" id="UP000887566"/>
    </source>
</evidence>
<dbReference type="AlphaFoldDB" id="A0A914W0Y5"/>
<dbReference type="SUPFAM" id="SSF53335">
    <property type="entry name" value="S-adenosyl-L-methionine-dependent methyltransferases"/>
    <property type="match status" value="2"/>
</dbReference>
<dbReference type="NCBIfam" id="NF037959">
    <property type="entry name" value="MFS_SpdSyn"/>
    <property type="match status" value="1"/>
</dbReference>
<organism evidence="5 6">
    <name type="scientific">Plectus sambesii</name>
    <dbReference type="NCBI Taxonomy" id="2011161"/>
    <lineage>
        <taxon>Eukaryota</taxon>
        <taxon>Metazoa</taxon>
        <taxon>Ecdysozoa</taxon>
        <taxon>Nematoda</taxon>
        <taxon>Chromadorea</taxon>
        <taxon>Plectida</taxon>
        <taxon>Plectina</taxon>
        <taxon>Plectoidea</taxon>
        <taxon>Plectidae</taxon>
        <taxon>Plectus</taxon>
    </lineage>
</organism>
<keyword evidence="5" id="KW-1185">Reference proteome</keyword>
<dbReference type="Proteomes" id="UP000887566">
    <property type="component" value="Unplaced"/>
</dbReference>
<comment type="similarity">
    <text evidence="1">Belongs to the methyltransferase superfamily.</text>
</comment>
<dbReference type="WBParaSite" id="PSAMB.scaffold2997size20130.g19950.t1">
    <property type="protein sequence ID" value="PSAMB.scaffold2997size20130.g19950.t1"/>
    <property type="gene ID" value="PSAMB.scaffold2997size20130.g19950"/>
</dbReference>
<keyword evidence="3" id="KW-0808">Transferase</keyword>
<proteinExistence type="inferred from homology"/>
<evidence type="ECO:0000256" key="2">
    <source>
        <dbReference type="ARBA" id="ARBA00022603"/>
    </source>
</evidence>
<dbReference type="InterPro" id="IPR029063">
    <property type="entry name" value="SAM-dependent_MTases_sf"/>
</dbReference>
<name>A0A914W0Y5_9BILA</name>
<evidence type="ECO:0000313" key="6">
    <source>
        <dbReference type="WBParaSite" id="PSAMB.scaffold2997size20130.g19950.t1"/>
    </source>
</evidence>
<dbReference type="Pfam" id="PF01564">
    <property type="entry name" value="Spermine_synth"/>
    <property type="match status" value="1"/>
</dbReference>